<evidence type="ECO:0000313" key="2">
    <source>
        <dbReference type="EMBL" id="EJF90799.1"/>
    </source>
</evidence>
<dbReference type="Proteomes" id="UP000008952">
    <property type="component" value="Unassembled WGS sequence"/>
</dbReference>
<accession>J0R547</accession>
<evidence type="ECO:0000259" key="1">
    <source>
        <dbReference type="Pfam" id="PF04028"/>
    </source>
</evidence>
<feature type="domain" description="DUF374" evidence="1">
    <location>
        <begin position="100"/>
        <end position="173"/>
    </location>
</feature>
<dbReference type="EMBL" id="AIMB01000005">
    <property type="protein sequence ID" value="EJF90799.1"/>
    <property type="molecule type" value="Genomic_DNA"/>
</dbReference>
<gene>
    <name evidence="2" type="ORF">ME5_00635</name>
</gene>
<dbReference type="OrthoDB" id="9810508at2"/>
<keyword evidence="3" id="KW-1185">Reference proteome</keyword>
<dbReference type="PATRIC" id="fig|1094558.3.peg.695"/>
<comment type="caution">
    <text evidence="2">The sequence shown here is derived from an EMBL/GenBank/DDBJ whole genome shotgun (WGS) entry which is preliminary data.</text>
</comment>
<dbReference type="Pfam" id="PF04028">
    <property type="entry name" value="DUF374"/>
    <property type="match status" value="1"/>
</dbReference>
<organism evidence="2 3">
    <name type="scientific">Bartonella tamiae Th239</name>
    <dbReference type="NCBI Taxonomy" id="1094558"/>
    <lineage>
        <taxon>Bacteria</taxon>
        <taxon>Pseudomonadati</taxon>
        <taxon>Pseudomonadota</taxon>
        <taxon>Alphaproteobacteria</taxon>
        <taxon>Hyphomicrobiales</taxon>
        <taxon>Bartonellaceae</taxon>
        <taxon>Bartonella</taxon>
    </lineage>
</organism>
<protein>
    <recommendedName>
        <fullName evidence="1">DUF374 domain-containing protein</fullName>
    </recommendedName>
</protein>
<dbReference type="InterPro" id="IPR007172">
    <property type="entry name" value="DUF374"/>
</dbReference>
<evidence type="ECO:0000313" key="3">
    <source>
        <dbReference type="Proteomes" id="UP000008952"/>
    </source>
</evidence>
<dbReference type="STRING" id="1094558.ME5_00635"/>
<name>J0R547_9HYPH</name>
<dbReference type="AlphaFoldDB" id="J0R547"/>
<dbReference type="eggNOG" id="COG2121">
    <property type="taxonomic scope" value="Bacteria"/>
</dbReference>
<dbReference type="HOGENOM" id="CLU_086327_1_1_5"/>
<sequence length="267" mass="30375">MNIWFAIKRKNRFEDGMSNIETEKKNGVLKTFWRKIRHPLMNAKITKAVIVALMANYLRFVYWTSPLLKSSDDPKKAHDAFNPFIITFWHGRHIMGPFLRPKKETIIAMFSRSADAEINARVGEKLGLKTVRGSGGRDKKQNVDKGGARALLTLKNALKSGKTTAMIADIAHGQAREAGKGIILLAKLSGRPIVPYIYSFSREKILEKTWDKTAIPLPFGRSIFLMGEPLYVPEDANDTLLEKKRMELTEMMNKLTEDAQQRLETRN</sequence>
<proteinExistence type="predicted"/>
<dbReference type="CDD" id="cd07983">
    <property type="entry name" value="LPLAT_DUF374-like"/>
    <property type="match status" value="1"/>
</dbReference>
<reference evidence="2 3" key="1">
    <citation type="submission" date="2012-03" db="EMBL/GenBank/DDBJ databases">
        <title>The Genome Sequence of Bartonella tamiae Th239.</title>
        <authorList>
            <consortium name="The Broad Institute Genome Sequencing Platform"/>
            <consortium name="The Broad Institute Genome Sequencing Center for Infectious Disease"/>
            <person name="Feldgarden M."/>
            <person name="Kirby J."/>
            <person name="Kosoy M."/>
            <person name="Birtles R."/>
            <person name="Probert W.S."/>
            <person name="Chiaraviglio L."/>
            <person name="Young S.K."/>
            <person name="Zeng Q."/>
            <person name="Gargeya S."/>
            <person name="Fitzgerald M."/>
            <person name="Haas B."/>
            <person name="Abouelleil A."/>
            <person name="Alvarado L."/>
            <person name="Arachchi H.M."/>
            <person name="Berlin A."/>
            <person name="Chapman S.B."/>
            <person name="Gearin G."/>
            <person name="Goldberg J."/>
            <person name="Griggs A."/>
            <person name="Gujja S."/>
            <person name="Hansen M."/>
            <person name="Heiman D."/>
            <person name="Howarth C."/>
            <person name="Larimer J."/>
            <person name="Lui A."/>
            <person name="MacDonald P.J.P."/>
            <person name="McCowen C."/>
            <person name="Montmayeur A."/>
            <person name="Murphy C."/>
            <person name="Neiman D."/>
            <person name="Pearson M."/>
            <person name="Priest M."/>
            <person name="Roberts A."/>
            <person name="Saif S."/>
            <person name="Shea T."/>
            <person name="Sisk P."/>
            <person name="Stolte C."/>
            <person name="Sykes S."/>
            <person name="Wortman J."/>
            <person name="Nusbaum C."/>
            <person name="Birren B."/>
        </authorList>
    </citation>
    <scope>NUCLEOTIDE SEQUENCE [LARGE SCALE GENOMIC DNA]</scope>
    <source>
        <strain evidence="2 3">Th239</strain>
    </source>
</reference>